<evidence type="ECO:0000256" key="1">
    <source>
        <dbReference type="SAM" id="MobiDB-lite"/>
    </source>
</evidence>
<organism evidence="3 4">
    <name type="scientific">Botryotinia convoluta</name>
    <dbReference type="NCBI Taxonomy" id="54673"/>
    <lineage>
        <taxon>Eukaryota</taxon>
        <taxon>Fungi</taxon>
        <taxon>Dikarya</taxon>
        <taxon>Ascomycota</taxon>
        <taxon>Pezizomycotina</taxon>
        <taxon>Leotiomycetes</taxon>
        <taxon>Helotiales</taxon>
        <taxon>Sclerotiniaceae</taxon>
        <taxon>Botryotinia</taxon>
    </lineage>
</organism>
<proteinExistence type="predicted"/>
<gene>
    <name evidence="3" type="ORF">BCON_0719g00010</name>
</gene>
<keyword evidence="2" id="KW-1133">Transmembrane helix</keyword>
<keyword evidence="2" id="KW-0812">Transmembrane</keyword>
<name>A0A4Z1HFP4_9HELO</name>
<comment type="caution">
    <text evidence="3">The sequence shown here is derived from an EMBL/GenBank/DDBJ whole genome shotgun (WGS) entry which is preliminary data.</text>
</comment>
<sequence>MAPITRQTRIVPHATIFPRVSKEITQTMTRRGISSTAIILLDSSTASKFSKDQVSTIRSVTTPVAVMNPRSTTLQVNVAETTGLSSGAIVGIVLGSILGFLVLLVFGYKCCVNRRSATWVARYDGDGDEMVYGDRRDGGGAHGGIRKSGARGGSREEWEMRCEYDDGDGGGVRRTDKAVRERKEIEEDKKREGLEME</sequence>
<feature type="region of interest" description="Disordered" evidence="1">
    <location>
        <begin position="135"/>
        <end position="197"/>
    </location>
</feature>
<dbReference type="EMBL" id="PQXN01000717">
    <property type="protein sequence ID" value="TGO43923.1"/>
    <property type="molecule type" value="Genomic_DNA"/>
</dbReference>
<evidence type="ECO:0000256" key="2">
    <source>
        <dbReference type="SAM" id="Phobius"/>
    </source>
</evidence>
<feature type="compositionally biased region" description="Basic and acidic residues" evidence="1">
    <location>
        <begin position="153"/>
        <end position="164"/>
    </location>
</feature>
<reference evidence="3 4" key="1">
    <citation type="submission" date="2017-12" db="EMBL/GenBank/DDBJ databases">
        <title>Comparative genomics of Botrytis spp.</title>
        <authorList>
            <person name="Valero-Jimenez C.A."/>
            <person name="Tapia P."/>
            <person name="Veloso J."/>
            <person name="Silva-Moreno E."/>
            <person name="Staats M."/>
            <person name="Valdes J.H."/>
            <person name="Van Kan J.A.L."/>
        </authorList>
    </citation>
    <scope>NUCLEOTIDE SEQUENCE [LARGE SCALE GENOMIC DNA]</scope>
    <source>
        <strain evidence="3 4">MUCL11595</strain>
    </source>
</reference>
<evidence type="ECO:0000313" key="4">
    <source>
        <dbReference type="Proteomes" id="UP000297527"/>
    </source>
</evidence>
<evidence type="ECO:0000313" key="3">
    <source>
        <dbReference type="EMBL" id="TGO43923.1"/>
    </source>
</evidence>
<dbReference type="OrthoDB" id="5423884at2759"/>
<feature type="transmembrane region" description="Helical" evidence="2">
    <location>
        <begin position="84"/>
        <end position="106"/>
    </location>
</feature>
<keyword evidence="4" id="KW-1185">Reference proteome</keyword>
<feature type="compositionally biased region" description="Basic and acidic residues" evidence="1">
    <location>
        <begin position="171"/>
        <end position="197"/>
    </location>
</feature>
<accession>A0A4Z1HFP4</accession>
<dbReference type="AlphaFoldDB" id="A0A4Z1HFP4"/>
<keyword evidence="2" id="KW-0472">Membrane</keyword>
<dbReference type="Proteomes" id="UP000297527">
    <property type="component" value="Unassembled WGS sequence"/>
</dbReference>
<protein>
    <submittedName>
        <fullName evidence="3">Uncharacterized protein</fullName>
    </submittedName>
</protein>